<gene>
    <name evidence="2" type="ORF">OWR29_30940</name>
</gene>
<sequence length="738" mass="80268">MPEPDISPEPPGDSDPSPSADPQEERVDHDTNEKPAGTEQNLLDDADKVGSRRSGEDKKSGEQWTRRRPQDESESKSGPGAQSVIMNFNAAVDASNAVLGLANAGRRSATAGKVTGKLPPDHVAAVVAGYARPDCFDQAAARLDSERLVVLEGTPGNGRRAGAIALLHEMKAKPLVVLAPSLTLRELAERVYNKGCGYLVVDRMSERNTNDSAFTWSSVRDQVSEAGAYLIVTTTTGVRGVAHFRWERPPAADVLTAQLRGQGLDEEKAAAVVDEIGADLPQEVSLAGLAGVAEEVARDKSPREALRSLRDNAAEEVSEWFAEDPDDRLVLRVAALCFLENVDVRTFEYAVEGLRDALVKRLPPKQGKALAKAMLTHRGDRVGLMDVKQMPAQIGTTSVVVFKDKAYRRCVLEELWRRRDNSFWDAIAEWLDDIVSRGDSVPVASGLAWLACCAFGEVNHIYLGPWSWGRVGLYGQMTAIYILWFMCLRDAMAPVAIQTAASWAAGKDLDQRWCAVVAFSGDLGLTSPVESANQLWRQLTAGTDDLQASACRALAQLFAHLSDDAGTDARAVLALLEPKMIKYGPGGNVERMRAADFVRMRTLTVAATLAVLEASSLETGRPAIIEYFRDLPADSEMVDVIARLWAGVLRHQPHRRRAIQALRRSLRALRDVSDQPHEDARLIGAALARALPPHAHGPFRRDFNIVNDQMNRGQKDLSADVLLACLDAIALSFSGGAA</sequence>
<dbReference type="Proteomes" id="UP001151002">
    <property type="component" value="Unassembled WGS sequence"/>
</dbReference>
<dbReference type="RefSeq" id="WP_267566911.1">
    <property type="nucleotide sequence ID" value="NZ_JAPNTZ010000012.1"/>
</dbReference>
<proteinExistence type="predicted"/>
<reference evidence="2" key="1">
    <citation type="submission" date="2022-11" db="EMBL/GenBank/DDBJ databases">
        <authorList>
            <person name="Somphong A."/>
            <person name="Phongsopitanun W."/>
        </authorList>
    </citation>
    <scope>NUCLEOTIDE SEQUENCE</scope>
    <source>
        <strain evidence="2">Pm04-4</strain>
    </source>
</reference>
<comment type="caution">
    <text evidence="2">The sequence shown here is derived from an EMBL/GenBank/DDBJ whole genome shotgun (WGS) entry which is preliminary data.</text>
</comment>
<feature type="region of interest" description="Disordered" evidence="1">
    <location>
        <begin position="1"/>
        <end position="81"/>
    </location>
</feature>
<protein>
    <submittedName>
        <fullName evidence="2">Uncharacterized protein</fullName>
    </submittedName>
</protein>
<organism evidence="2 3">
    <name type="scientific">Paractinoplanes pyxinae</name>
    <dbReference type="NCBI Taxonomy" id="2997416"/>
    <lineage>
        <taxon>Bacteria</taxon>
        <taxon>Bacillati</taxon>
        <taxon>Actinomycetota</taxon>
        <taxon>Actinomycetes</taxon>
        <taxon>Micromonosporales</taxon>
        <taxon>Micromonosporaceae</taxon>
        <taxon>Paractinoplanes</taxon>
    </lineage>
</organism>
<evidence type="ECO:0000313" key="2">
    <source>
        <dbReference type="EMBL" id="MCY1142437.1"/>
    </source>
</evidence>
<dbReference type="EMBL" id="JAPNTZ010000012">
    <property type="protein sequence ID" value="MCY1142437.1"/>
    <property type="molecule type" value="Genomic_DNA"/>
</dbReference>
<feature type="compositionally biased region" description="Basic and acidic residues" evidence="1">
    <location>
        <begin position="23"/>
        <end position="33"/>
    </location>
</feature>
<feature type="compositionally biased region" description="Pro residues" evidence="1">
    <location>
        <begin position="1"/>
        <end position="13"/>
    </location>
</feature>
<name>A0ABT4B8R0_9ACTN</name>
<evidence type="ECO:0000313" key="3">
    <source>
        <dbReference type="Proteomes" id="UP001151002"/>
    </source>
</evidence>
<feature type="compositionally biased region" description="Basic and acidic residues" evidence="1">
    <location>
        <begin position="45"/>
        <end position="75"/>
    </location>
</feature>
<evidence type="ECO:0000256" key="1">
    <source>
        <dbReference type="SAM" id="MobiDB-lite"/>
    </source>
</evidence>
<keyword evidence="3" id="KW-1185">Reference proteome</keyword>
<accession>A0ABT4B8R0</accession>